<evidence type="ECO:0000256" key="1">
    <source>
        <dbReference type="ARBA" id="ARBA00022553"/>
    </source>
</evidence>
<dbReference type="Pfam" id="PF00196">
    <property type="entry name" value="GerE"/>
    <property type="match status" value="1"/>
</dbReference>
<dbReference type="SUPFAM" id="SSF52172">
    <property type="entry name" value="CheY-like"/>
    <property type="match status" value="1"/>
</dbReference>
<dbReference type="CDD" id="cd17535">
    <property type="entry name" value="REC_NarL-like"/>
    <property type="match status" value="1"/>
</dbReference>
<dbReference type="InterPro" id="IPR058245">
    <property type="entry name" value="NreC/VraR/RcsB-like_REC"/>
</dbReference>
<name>A0ABR9MM23_9ACTN</name>
<dbReference type="PANTHER" id="PTHR43214:SF24">
    <property type="entry name" value="TRANSCRIPTIONAL REGULATORY PROTEIN NARL-RELATED"/>
    <property type="match status" value="1"/>
</dbReference>
<dbReference type="CDD" id="cd06170">
    <property type="entry name" value="LuxR_C_like"/>
    <property type="match status" value="1"/>
</dbReference>
<dbReference type="InterPro" id="IPR011006">
    <property type="entry name" value="CheY-like_superfamily"/>
</dbReference>
<evidence type="ECO:0000256" key="4">
    <source>
        <dbReference type="ARBA" id="ARBA00023163"/>
    </source>
</evidence>
<proteinExistence type="predicted"/>
<dbReference type="GO" id="GO:0003677">
    <property type="term" value="F:DNA binding"/>
    <property type="evidence" value="ECO:0007669"/>
    <property type="project" value="UniProtKB-KW"/>
</dbReference>
<dbReference type="RefSeq" id="WP_192792869.1">
    <property type="nucleotide sequence ID" value="NZ_JADBEK010000001.1"/>
</dbReference>
<dbReference type="InterPro" id="IPR001789">
    <property type="entry name" value="Sig_transdc_resp-reg_receiver"/>
</dbReference>
<gene>
    <name evidence="8" type="ORF">H4W80_011791</name>
</gene>
<evidence type="ECO:0000313" key="8">
    <source>
        <dbReference type="EMBL" id="MBE1593533.1"/>
    </source>
</evidence>
<dbReference type="PANTHER" id="PTHR43214">
    <property type="entry name" value="TWO-COMPONENT RESPONSE REGULATOR"/>
    <property type="match status" value="1"/>
</dbReference>
<reference evidence="8 9" key="1">
    <citation type="submission" date="2020-10" db="EMBL/GenBank/DDBJ databases">
        <title>Sequencing the genomes of 1000 actinobacteria strains.</title>
        <authorList>
            <person name="Klenk H.-P."/>
        </authorList>
    </citation>
    <scope>NUCLEOTIDE SEQUENCE [LARGE SCALE GENOMIC DNA]</scope>
    <source>
        <strain evidence="8 9">DSM 43173</strain>
    </source>
</reference>
<dbReference type="PROSITE" id="PS00622">
    <property type="entry name" value="HTH_LUXR_1"/>
    <property type="match status" value="1"/>
</dbReference>
<dbReference type="PRINTS" id="PR00038">
    <property type="entry name" value="HTHLUXR"/>
</dbReference>
<dbReference type="Gene3D" id="3.40.50.2300">
    <property type="match status" value="1"/>
</dbReference>
<accession>A0ABR9MM23</accession>
<evidence type="ECO:0000259" key="7">
    <source>
        <dbReference type="PROSITE" id="PS50110"/>
    </source>
</evidence>
<keyword evidence="4" id="KW-0804">Transcription</keyword>
<keyword evidence="3 8" id="KW-0238">DNA-binding</keyword>
<dbReference type="InterPro" id="IPR016032">
    <property type="entry name" value="Sig_transdc_resp-reg_C-effctor"/>
</dbReference>
<dbReference type="InterPro" id="IPR000792">
    <property type="entry name" value="Tscrpt_reg_LuxR_C"/>
</dbReference>
<comment type="caution">
    <text evidence="8">The sequence shown here is derived from an EMBL/GenBank/DDBJ whole genome shotgun (WGS) entry which is preliminary data.</text>
</comment>
<evidence type="ECO:0000256" key="3">
    <source>
        <dbReference type="ARBA" id="ARBA00023125"/>
    </source>
</evidence>
<evidence type="ECO:0000259" key="6">
    <source>
        <dbReference type="PROSITE" id="PS50043"/>
    </source>
</evidence>
<dbReference type="SMART" id="SM00448">
    <property type="entry name" value="REC"/>
    <property type="match status" value="1"/>
</dbReference>
<keyword evidence="2" id="KW-0805">Transcription regulation</keyword>
<dbReference type="Proteomes" id="UP000633509">
    <property type="component" value="Unassembled WGS sequence"/>
</dbReference>
<sequence length="212" mass="22437">MAIRILIADDQEGIRAAFRLILDAQPDMTVVAEAADGRAAIETARAIGPDVVLADIRMPGADGIEVARALAGTGVHVVIVTTFGLDEYVDAALRNGASGFVLKRSGPTLLVEAVRAAMNGDMLISPQLTVRLLRQRALPETAPGAPHVVLTEREDEIVAMVAQGRTNAEIAAELFLAPGTVKNHIAAIQRKIEARNRVAIAAWAWATGRAEP</sequence>
<evidence type="ECO:0000313" key="9">
    <source>
        <dbReference type="Proteomes" id="UP000633509"/>
    </source>
</evidence>
<dbReference type="PROSITE" id="PS50110">
    <property type="entry name" value="RESPONSE_REGULATORY"/>
    <property type="match status" value="1"/>
</dbReference>
<protein>
    <submittedName>
        <fullName evidence="8">DNA-binding NarL/FixJ family response regulator</fullName>
    </submittedName>
</protein>
<feature type="domain" description="HTH luxR-type" evidence="6">
    <location>
        <begin position="143"/>
        <end position="208"/>
    </location>
</feature>
<dbReference type="PROSITE" id="PS50043">
    <property type="entry name" value="HTH_LUXR_2"/>
    <property type="match status" value="1"/>
</dbReference>
<dbReference type="InterPro" id="IPR039420">
    <property type="entry name" value="WalR-like"/>
</dbReference>
<evidence type="ECO:0000256" key="5">
    <source>
        <dbReference type="PROSITE-ProRule" id="PRU00169"/>
    </source>
</evidence>
<evidence type="ECO:0000256" key="2">
    <source>
        <dbReference type="ARBA" id="ARBA00023015"/>
    </source>
</evidence>
<dbReference type="EMBL" id="JADBEK010000001">
    <property type="protein sequence ID" value="MBE1593533.1"/>
    <property type="molecule type" value="Genomic_DNA"/>
</dbReference>
<dbReference type="SMART" id="SM00421">
    <property type="entry name" value="HTH_LUXR"/>
    <property type="match status" value="1"/>
</dbReference>
<dbReference type="Pfam" id="PF00072">
    <property type="entry name" value="Response_reg"/>
    <property type="match status" value="1"/>
</dbReference>
<organism evidence="8 9">
    <name type="scientific">Nonomuraea angiospora</name>
    <dbReference type="NCBI Taxonomy" id="46172"/>
    <lineage>
        <taxon>Bacteria</taxon>
        <taxon>Bacillati</taxon>
        <taxon>Actinomycetota</taxon>
        <taxon>Actinomycetes</taxon>
        <taxon>Streptosporangiales</taxon>
        <taxon>Streptosporangiaceae</taxon>
        <taxon>Nonomuraea</taxon>
    </lineage>
</organism>
<keyword evidence="9" id="KW-1185">Reference proteome</keyword>
<dbReference type="SUPFAM" id="SSF46894">
    <property type="entry name" value="C-terminal effector domain of the bipartite response regulators"/>
    <property type="match status" value="1"/>
</dbReference>
<feature type="domain" description="Response regulatory" evidence="7">
    <location>
        <begin position="4"/>
        <end position="118"/>
    </location>
</feature>
<keyword evidence="1 5" id="KW-0597">Phosphoprotein</keyword>
<feature type="modified residue" description="4-aspartylphosphate" evidence="5">
    <location>
        <position position="55"/>
    </location>
</feature>